<protein>
    <submittedName>
        <fullName evidence="2 3">Methyltransferase domain</fullName>
    </submittedName>
</protein>
<dbReference type="GO" id="GO:0008168">
    <property type="term" value="F:methyltransferase activity"/>
    <property type="evidence" value="ECO:0007669"/>
    <property type="project" value="UniProtKB-KW"/>
</dbReference>
<dbReference type="RefSeq" id="WP_232226570.1">
    <property type="nucleotide sequence ID" value="NZ_CP007514.1"/>
</dbReference>
<reference evidence="2 4" key="1">
    <citation type="submission" date="2014-03" db="EMBL/GenBank/DDBJ databases">
        <title>Complete genome sequence of the Radio-Resistant Rubrobacter radiotolerans RSPS-4.</title>
        <authorList>
            <person name="Egas C.C."/>
            <person name="Barroso C.C."/>
            <person name="Froufe H.J.C."/>
            <person name="Pacheco J.J."/>
            <person name="Albuquerque L.L."/>
            <person name="da Costa M.M.S."/>
        </authorList>
    </citation>
    <scope>NUCLEOTIDE SEQUENCE [LARGE SCALE GENOMIC DNA]</scope>
    <source>
        <strain evidence="2 4">RSPS-4</strain>
    </source>
</reference>
<organism evidence="2 4">
    <name type="scientific">Rubrobacter radiotolerans</name>
    <name type="common">Arthrobacter radiotolerans</name>
    <dbReference type="NCBI Taxonomy" id="42256"/>
    <lineage>
        <taxon>Bacteria</taxon>
        <taxon>Bacillati</taxon>
        <taxon>Actinomycetota</taxon>
        <taxon>Rubrobacteria</taxon>
        <taxon>Rubrobacterales</taxon>
        <taxon>Rubrobacteraceae</taxon>
        <taxon>Rubrobacter</taxon>
    </lineage>
</organism>
<accession>A0A023X054</accession>
<evidence type="ECO:0000313" key="2">
    <source>
        <dbReference type="EMBL" id="AHY45434.1"/>
    </source>
</evidence>
<dbReference type="SUPFAM" id="SSF53335">
    <property type="entry name" value="S-adenosyl-L-methionine-dependent methyltransferases"/>
    <property type="match status" value="1"/>
</dbReference>
<evidence type="ECO:0000259" key="1">
    <source>
        <dbReference type="Pfam" id="PF13649"/>
    </source>
</evidence>
<dbReference type="HOGENOM" id="CLU_085338_2_0_11"/>
<dbReference type="Proteomes" id="UP001281130">
    <property type="component" value="Unassembled WGS sequence"/>
</dbReference>
<proteinExistence type="predicted"/>
<reference evidence="3" key="2">
    <citation type="submission" date="2023-11" db="EMBL/GenBank/DDBJ databases">
        <title>MicrobeMod: A computational toolkit for identifying prokaryotic methylation and restriction-modification with nanopore sequencing.</title>
        <authorList>
            <person name="Crits-Christoph A."/>
            <person name="Kang S.C."/>
            <person name="Lee H."/>
            <person name="Ostrov N."/>
        </authorList>
    </citation>
    <scope>NUCLEOTIDE SEQUENCE</scope>
    <source>
        <strain evidence="3">ATCC 51242</strain>
    </source>
</reference>
<dbReference type="STRING" id="42256.RradSPS_0151"/>
<dbReference type="EMBL" id="CP007514">
    <property type="protein sequence ID" value="AHY45434.1"/>
    <property type="molecule type" value="Genomic_DNA"/>
</dbReference>
<evidence type="ECO:0000313" key="3">
    <source>
        <dbReference type="EMBL" id="MDX5892845.1"/>
    </source>
</evidence>
<gene>
    <name evidence="2" type="ORF">RradSPS_0151</name>
    <name evidence="3" type="ORF">SIL72_02270</name>
</gene>
<dbReference type="AlphaFoldDB" id="A0A023X054"/>
<dbReference type="EMBL" id="JAWXXX010000001">
    <property type="protein sequence ID" value="MDX5892845.1"/>
    <property type="molecule type" value="Genomic_DNA"/>
</dbReference>
<feature type="domain" description="Methyltransferase" evidence="1">
    <location>
        <begin position="57"/>
        <end position="158"/>
    </location>
</feature>
<dbReference type="Gene3D" id="3.40.50.150">
    <property type="entry name" value="Vaccinia Virus protein VP39"/>
    <property type="match status" value="1"/>
</dbReference>
<keyword evidence="4" id="KW-1185">Reference proteome</keyword>
<dbReference type="GO" id="GO:0032259">
    <property type="term" value="P:methylation"/>
    <property type="evidence" value="ECO:0007669"/>
    <property type="project" value="UniProtKB-KW"/>
</dbReference>
<dbReference type="InterPro" id="IPR029063">
    <property type="entry name" value="SAM-dependent_MTases_sf"/>
</dbReference>
<dbReference type="eggNOG" id="COG3963">
    <property type="taxonomic scope" value="Bacteria"/>
</dbReference>
<dbReference type="KEGG" id="rrd:RradSPS_0151"/>
<keyword evidence="2" id="KW-0808">Transferase</keyword>
<evidence type="ECO:0000313" key="4">
    <source>
        <dbReference type="Proteomes" id="UP000025229"/>
    </source>
</evidence>
<dbReference type="Proteomes" id="UP000025229">
    <property type="component" value="Chromosome"/>
</dbReference>
<name>A0A023X054_RUBRA</name>
<keyword evidence="2" id="KW-0489">Methyltransferase</keyword>
<dbReference type="CDD" id="cd02440">
    <property type="entry name" value="AdoMet_MTases"/>
    <property type="match status" value="1"/>
</dbReference>
<dbReference type="InterPro" id="IPR041698">
    <property type="entry name" value="Methyltransf_25"/>
</dbReference>
<dbReference type="Pfam" id="PF13649">
    <property type="entry name" value="Methyltransf_25"/>
    <property type="match status" value="1"/>
</dbReference>
<sequence>MSERGSKRGKGPDLRRRLLFARSMARNPRQVGAVWPTGRRAVRDLLDLSDLSRAGLVLEFGVGTGVYTEEILARIPAEARLLAFEVDRRISAAVARSIPDPRLTVVPESAEVAEKYLAGEGGRERADFIVSSLPFTTLPEPVGRNVLDLAQRVLAPEGAFLVLQYSRNIEPELRVRFASVRRTVSPLNLPPAFLFRCMAPLPARTSRR</sequence>